<sequence>MHAQRTYPRPAFPGPPQPLPPAAVADLRGSATTRELRFPAGDLLVVSGLPGSGKSTLIRRAVPGLDARGGIVWCVDSQDARDRWARRIPPYVPYGLYRPLVRLSHYTGLRRALRSGTSVVVHDCGTLAWVRHWLA</sequence>
<dbReference type="Proteomes" id="UP000037020">
    <property type="component" value="Unassembled WGS sequence"/>
</dbReference>
<gene>
    <name evidence="2" type="ORF">ADK38_03140</name>
</gene>
<dbReference type="GO" id="GO:0005524">
    <property type="term" value="F:ATP binding"/>
    <property type="evidence" value="ECO:0007669"/>
    <property type="project" value="UniProtKB-KW"/>
</dbReference>
<keyword evidence="3" id="KW-1185">Reference proteome</keyword>
<dbReference type="SUPFAM" id="SSF52540">
    <property type="entry name" value="P-loop containing nucleoside triphosphate hydrolases"/>
    <property type="match status" value="1"/>
</dbReference>
<accession>A0ABR5JDC9</accession>
<keyword evidence="2" id="KW-0547">Nucleotide-binding</keyword>
<evidence type="ECO:0000256" key="1">
    <source>
        <dbReference type="SAM" id="MobiDB-lite"/>
    </source>
</evidence>
<feature type="compositionally biased region" description="Pro residues" evidence="1">
    <location>
        <begin position="10"/>
        <end position="20"/>
    </location>
</feature>
<proteinExistence type="predicted"/>
<name>A0ABR5JDC9_9ACTN</name>
<comment type="caution">
    <text evidence="2">The sequence shown here is derived from an EMBL/GenBank/DDBJ whole genome shotgun (WGS) entry which is preliminary data.</text>
</comment>
<dbReference type="InterPro" id="IPR027417">
    <property type="entry name" value="P-loop_NTPase"/>
</dbReference>
<keyword evidence="2" id="KW-0067">ATP-binding</keyword>
<dbReference type="Gene3D" id="3.40.50.300">
    <property type="entry name" value="P-loop containing nucleotide triphosphate hydrolases"/>
    <property type="match status" value="1"/>
</dbReference>
<evidence type="ECO:0000313" key="2">
    <source>
        <dbReference type="EMBL" id="KOG91448.1"/>
    </source>
</evidence>
<evidence type="ECO:0000313" key="3">
    <source>
        <dbReference type="Proteomes" id="UP000037020"/>
    </source>
</evidence>
<feature type="region of interest" description="Disordered" evidence="1">
    <location>
        <begin position="1"/>
        <end position="20"/>
    </location>
</feature>
<protein>
    <submittedName>
        <fullName evidence="2">ATP-binding protein</fullName>
    </submittedName>
</protein>
<feature type="non-terminal residue" evidence="2">
    <location>
        <position position="135"/>
    </location>
</feature>
<reference evidence="2 3" key="1">
    <citation type="submission" date="2015-07" db="EMBL/GenBank/DDBJ databases">
        <authorList>
            <person name="Ju K.-S."/>
            <person name="Doroghazi J.R."/>
            <person name="Metcalf W.W."/>
        </authorList>
    </citation>
    <scope>NUCLEOTIDE SEQUENCE [LARGE SCALE GENOMIC DNA]</scope>
    <source>
        <strain evidence="2 3">NRRL B-3589</strain>
    </source>
</reference>
<dbReference type="EMBL" id="LGUT01000253">
    <property type="protein sequence ID" value="KOG91448.1"/>
    <property type="molecule type" value="Genomic_DNA"/>
</dbReference>
<organism evidence="2 3">
    <name type="scientific">Streptomyces varsoviensis</name>
    <dbReference type="NCBI Taxonomy" id="67373"/>
    <lineage>
        <taxon>Bacteria</taxon>
        <taxon>Bacillati</taxon>
        <taxon>Actinomycetota</taxon>
        <taxon>Actinomycetes</taxon>
        <taxon>Kitasatosporales</taxon>
        <taxon>Streptomycetaceae</taxon>
        <taxon>Streptomyces</taxon>
    </lineage>
</organism>